<accession>A0A1I7UHL6</accession>
<sequence length="322" mass="37026">MIVFDAPSAIYTPGQTVTGKFLLPITKPTHIESVKLKIKGVTKTSWDRIGKVGVNYHMNDEVIITNDRKDYTVPGRYPIPFEFRLPSDLPPTFTCRNAHIYYEIKILVYKNADNYSDYIRKEFYVIQKLNNQQWNNLELALRNSHTFNAPVSSFFKECGSIKINLNCDQKILSPGKPAELFARITNDSTKTIEKISVKLLAMVKSFSPLSHSRNLTVHLLLEKQSLALEVLPGESKEQKCQIRIPANYVTTFDSQDIQVHHSLRVTVKFKEIFNRCISLRKPLVVGIHENDEQEYLPMEPHYYEEVDHKVDVLPTDTEAVNV</sequence>
<dbReference type="Gene3D" id="2.60.40.640">
    <property type="match status" value="2"/>
</dbReference>
<evidence type="ECO:0000313" key="4">
    <source>
        <dbReference type="WBParaSite" id="Csp11.Scaffold629.g9412.t1"/>
    </source>
</evidence>
<reference evidence="4" key="1">
    <citation type="submission" date="2016-11" db="UniProtKB">
        <authorList>
            <consortium name="WormBaseParasite"/>
        </authorList>
    </citation>
    <scope>IDENTIFICATION</scope>
</reference>
<dbReference type="WBParaSite" id="Csp11.Scaffold629.g9412.t1">
    <property type="protein sequence ID" value="Csp11.Scaffold629.g9412.t1"/>
    <property type="gene ID" value="Csp11.Scaffold629.g9412"/>
</dbReference>
<dbReference type="InterPro" id="IPR011021">
    <property type="entry name" value="Arrestin-like_N"/>
</dbReference>
<dbReference type="InterPro" id="IPR014752">
    <property type="entry name" value="Arrestin-like_C"/>
</dbReference>
<evidence type="ECO:0000259" key="2">
    <source>
        <dbReference type="SMART" id="SM01017"/>
    </source>
</evidence>
<evidence type="ECO:0000256" key="1">
    <source>
        <dbReference type="ARBA" id="ARBA00005298"/>
    </source>
</evidence>
<dbReference type="Pfam" id="PF02752">
    <property type="entry name" value="Arrestin_C"/>
    <property type="match status" value="1"/>
</dbReference>
<dbReference type="Proteomes" id="UP000095282">
    <property type="component" value="Unplaced"/>
</dbReference>
<dbReference type="STRING" id="1561998.A0A1I7UHL6"/>
<organism evidence="3 4">
    <name type="scientific">Caenorhabditis tropicalis</name>
    <dbReference type="NCBI Taxonomy" id="1561998"/>
    <lineage>
        <taxon>Eukaryota</taxon>
        <taxon>Metazoa</taxon>
        <taxon>Ecdysozoa</taxon>
        <taxon>Nematoda</taxon>
        <taxon>Chromadorea</taxon>
        <taxon>Rhabditida</taxon>
        <taxon>Rhabditina</taxon>
        <taxon>Rhabditomorpha</taxon>
        <taxon>Rhabditoidea</taxon>
        <taxon>Rhabditidae</taxon>
        <taxon>Peloderinae</taxon>
        <taxon>Caenorhabditis</taxon>
    </lineage>
</organism>
<dbReference type="GO" id="GO:0015031">
    <property type="term" value="P:protein transport"/>
    <property type="evidence" value="ECO:0007669"/>
    <property type="project" value="TreeGrafter"/>
</dbReference>
<protein>
    <submittedName>
        <fullName evidence="4">Arrestin_C domain-containing protein</fullName>
    </submittedName>
</protein>
<proteinExistence type="inferred from homology"/>
<dbReference type="Pfam" id="PF00339">
    <property type="entry name" value="Arrestin_N"/>
    <property type="match status" value="1"/>
</dbReference>
<comment type="similarity">
    <text evidence="1">Belongs to the arrestin family.</text>
</comment>
<dbReference type="InterPro" id="IPR050357">
    <property type="entry name" value="Arrestin_domain-protein"/>
</dbReference>
<evidence type="ECO:0000313" key="3">
    <source>
        <dbReference type="Proteomes" id="UP000095282"/>
    </source>
</evidence>
<dbReference type="InterPro" id="IPR011022">
    <property type="entry name" value="Arrestin_C-like"/>
</dbReference>
<dbReference type="eggNOG" id="KOG3780">
    <property type="taxonomic scope" value="Eukaryota"/>
</dbReference>
<feature type="domain" description="Arrestin C-terminal-like" evidence="2">
    <location>
        <begin position="157"/>
        <end position="290"/>
    </location>
</feature>
<keyword evidence="3" id="KW-1185">Reference proteome</keyword>
<dbReference type="AlphaFoldDB" id="A0A1I7UHL6"/>
<name>A0A1I7UHL6_9PELO</name>
<dbReference type="SUPFAM" id="SSF81296">
    <property type="entry name" value="E set domains"/>
    <property type="match status" value="2"/>
</dbReference>
<dbReference type="GO" id="GO:0005737">
    <property type="term" value="C:cytoplasm"/>
    <property type="evidence" value="ECO:0007669"/>
    <property type="project" value="TreeGrafter"/>
</dbReference>
<dbReference type="PANTHER" id="PTHR11188:SF17">
    <property type="entry name" value="FI21816P1"/>
    <property type="match status" value="1"/>
</dbReference>
<dbReference type="PANTHER" id="PTHR11188">
    <property type="entry name" value="ARRESTIN DOMAIN CONTAINING PROTEIN"/>
    <property type="match status" value="1"/>
</dbReference>
<dbReference type="InterPro" id="IPR014756">
    <property type="entry name" value="Ig_E-set"/>
</dbReference>
<dbReference type="SMART" id="SM01017">
    <property type="entry name" value="Arrestin_C"/>
    <property type="match status" value="1"/>
</dbReference>